<dbReference type="GO" id="GO:0006355">
    <property type="term" value="P:regulation of DNA-templated transcription"/>
    <property type="evidence" value="ECO:0007669"/>
    <property type="project" value="InterPro"/>
</dbReference>
<protein>
    <recommendedName>
        <fullName evidence="1">Antitoxin FitA-like ribbon-helix-helix domain-containing protein</fullName>
    </recommendedName>
</protein>
<dbReference type="InterPro" id="IPR010985">
    <property type="entry name" value="Ribbon_hlx_hlx"/>
</dbReference>
<dbReference type="AlphaFoldDB" id="A0A1C3HK86"/>
<organism evidence="2">
    <name type="scientific">Serratia marcescens</name>
    <dbReference type="NCBI Taxonomy" id="615"/>
    <lineage>
        <taxon>Bacteria</taxon>
        <taxon>Pseudomonadati</taxon>
        <taxon>Pseudomonadota</taxon>
        <taxon>Gammaproteobacteria</taxon>
        <taxon>Enterobacterales</taxon>
        <taxon>Yersiniaceae</taxon>
        <taxon>Serratia</taxon>
    </lineage>
</organism>
<name>A0A1C3HK86_SERMA</name>
<gene>
    <name evidence="2" type="ORF">PWN146_04154</name>
</gene>
<feature type="domain" description="Antitoxin FitA-like ribbon-helix-helix" evidence="1">
    <location>
        <begin position="2"/>
        <end position="40"/>
    </location>
</feature>
<sequence length="87" mass="9883">MATITVRNLDDEIKELLRISAAKNGHSMEEEARMILKQALVKKPPRYGLGTWMHQHFAEFGGVELEIPPRDAVPPRIVIFDDEDDNA</sequence>
<dbReference type="InterPro" id="IPR053853">
    <property type="entry name" value="FitA-like_RHH"/>
</dbReference>
<accession>A0A1C3HK86</accession>
<dbReference type="Gene3D" id="1.10.1220.10">
    <property type="entry name" value="Met repressor-like"/>
    <property type="match status" value="1"/>
</dbReference>
<evidence type="ECO:0000313" key="2">
    <source>
        <dbReference type="EMBL" id="SAY45425.1"/>
    </source>
</evidence>
<dbReference type="GO" id="GO:0043565">
    <property type="term" value="F:sequence-specific DNA binding"/>
    <property type="evidence" value="ECO:0007669"/>
    <property type="project" value="UniProtKB-ARBA"/>
</dbReference>
<dbReference type="InterPro" id="IPR013321">
    <property type="entry name" value="Arc_rbn_hlx_hlx"/>
</dbReference>
<dbReference type="EMBL" id="LT575490">
    <property type="protein sequence ID" value="SAY45425.1"/>
    <property type="molecule type" value="Genomic_DNA"/>
</dbReference>
<reference evidence="2" key="1">
    <citation type="submission" date="2016-05" db="EMBL/GenBank/DDBJ databases">
        <authorList>
            <person name="Cock P.J.A."/>
            <person name="Cock P.J.A."/>
        </authorList>
    </citation>
    <scope>NUCLEOTIDE SEQUENCE</scope>
    <source>
        <strain evidence="2">PWN146_assembly</strain>
    </source>
</reference>
<dbReference type="SUPFAM" id="SSF47598">
    <property type="entry name" value="Ribbon-helix-helix"/>
    <property type="match status" value="1"/>
</dbReference>
<evidence type="ECO:0000259" key="1">
    <source>
        <dbReference type="Pfam" id="PF22513"/>
    </source>
</evidence>
<dbReference type="Pfam" id="PF22513">
    <property type="entry name" value="FitA-like_RHH"/>
    <property type="match status" value="1"/>
</dbReference>
<proteinExistence type="predicted"/>